<dbReference type="CDD" id="cd12152">
    <property type="entry name" value="F1-ATPase_delta"/>
    <property type="match status" value="1"/>
</dbReference>
<comment type="subcellular location">
    <subcellularLocation>
        <location evidence="1">Cell membrane</location>
        <topology evidence="1">Peripheral membrane protein</topology>
    </subcellularLocation>
</comment>
<evidence type="ECO:0000259" key="12">
    <source>
        <dbReference type="Pfam" id="PF02823"/>
    </source>
</evidence>
<keyword evidence="9" id="KW-0175">Coiled coil</keyword>
<dbReference type="PANTHER" id="PTHR13822:SF10">
    <property type="entry name" value="ATP SYNTHASE EPSILON CHAIN, CHLOROPLASTIC"/>
    <property type="match status" value="1"/>
</dbReference>
<name>A0A382PAE1_9ZZZZ</name>
<feature type="domain" description="ATP synthase F1 complex delta/epsilon subunit N-terminal" evidence="12">
    <location>
        <begin position="6"/>
        <end position="82"/>
    </location>
</feature>
<organism evidence="13">
    <name type="scientific">marine metagenome</name>
    <dbReference type="NCBI Taxonomy" id="408172"/>
    <lineage>
        <taxon>unclassified sequences</taxon>
        <taxon>metagenomes</taxon>
        <taxon>ecological metagenomes</taxon>
    </lineage>
</organism>
<evidence type="ECO:0000256" key="5">
    <source>
        <dbReference type="ARBA" id="ARBA00023065"/>
    </source>
</evidence>
<keyword evidence="3" id="KW-0813">Transport</keyword>
<feature type="coiled-coil region" evidence="9">
    <location>
        <begin position="83"/>
        <end position="110"/>
    </location>
</feature>
<evidence type="ECO:0000256" key="3">
    <source>
        <dbReference type="ARBA" id="ARBA00022448"/>
    </source>
</evidence>
<reference evidence="13" key="1">
    <citation type="submission" date="2018-05" db="EMBL/GenBank/DDBJ databases">
        <authorList>
            <person name="Lanie J.A."/>
            <person name="Ng W.-L."/>
            <person name="Kazmierczak K.M."/>
            <person name="Andrzejewski T.M."/>
            <person name="Davidsen T.M."/>
            <person name="Wayne K.J."/>
            <person name="Tettelin H."/>
            <person name="Glass J.I."/>
            <person name="Rusch D."/>
            <person name="Podicherti R."/>
            <person name="Tsui H.-C.T."/>
            <person name="Winkler M.E."/>
        </authorList>
    </citation>
    <scope>NUCLEOTIDE SEQUENCE</scope>
</reference>
<dbReference type="Gene3D" id="2.60.15.10">
    <property type="entry name" value="F0F1 ATP synthase delta/epsilon subunit, N-terminal"/>
    <property type="match status" value="1"/>
</dbReference>
<dbReference type="InterPro" id="IPR001469">
    <property type="entry name" value="ATP_synth_F1_dsu/esu"/>
</dbReference>
<evidence type="ECO:0000256" key="9">
    <source>
        <dbReference type="SAM" id="Coils"/>
    </source>
</evidence>
<accession>A0A382PAE1</accession>
<evidence type="ECO:0000256" key="4">
    <source>
        <dbReference type="ARBA" id="ARBA00022475"/>
    </source>
</evidence>
<keyword evidence="5" id="KW-0406">Ion transport</keyword>
<comment type="similarity">
    <text evidence="2">Belongs to the ATPase epsilon chain family.</text>
</comment>
<sequence length="150" mass="16529">MVTMLFEMVTAEKLLFSDQVESIVAPGEAGELGILPHHAPLLSILKSGELRVTQDGQEQFISITGGFLEVLDNKVTVLADAAERADEIELERAEEAVRRAEERIATREADLDLERAIGSLRRAQVRVTVARRRRNRGTQPPAGTPQISSE</sequence>
<dbReference type="InterPro" id="IPR020546">
    <property type="entry name" value="ATP_synth_F1_dsu/esu_N"/>
</dbReference>
<evidence type="ECO:0000313" key="13">
    <source>
        <dbReference type="EMBL" id="SVC70343.1"/>
    </source>
</evidence>
<dbReference type="Gene3D" id="1.20.5.440">
    <property type="entry name" value="ATP synthase delta/epsilon subunit, C-terminal domain"/>
    <property type="match status" value="1"/>
</dbReference>
<dbReference type="PANTHER" id="PTHR13822">
    <property type="entry name" value="ATP SYNTHASE DELTA/EPSILON CHAIN"/>
    <property type="match status" value="1"/>
</dbReference>
<evidence type="ECO:0000256" key="1">
    <source>
        <dbReference type="ARBA" id="ARBA00004202"/>
    </source>
</evidence>
<dbReference type="SUPFAM" id="SSF46604">
    <property type="entry name" value="Epsilon subunit of F1F0-ATP synthase C-terminal domain"/>
    <property type="match status" value="1"/>
</dbReference>
<dbReference type="GO" id="GO:0005886">
    <property type="term" value="C:plasma membrane"/>
    <property type="evidence" value="ECO:0007669"/>
    <property type="project" value="UniProtKB-SubCell"/>
</dbReference>
<evidence type="ECO:0000256" key="8">
    <source>
        <dbReference type="ARBA" id="ARBA00023310"/>
    </source>
</evidence>
<evidence type="ECO:0000259" key="11">
    <source>
        <dbReference type="Pfam" id="PF00401"/>
    </source>
</evidence>
<dbReference type="Pfam" id="PF00401">
    <property type="entry name" value="ATP-synt_DE"/>
    <property type="match status" value="1"/>
</dbReference>
<protein>
    <recommendedName>
        <fullName evidence="14">ATP synthase F1 complex delta/epsilon subunit N-terminal domain-containing protein</fullName>
    </recommendedName>
</protein>
<keyword evidence="7" id="KW-0139">CF(1)</keyword>
<feature type="domain" description="ATP synthase epsilon subunit C-terminal" evidence="11">
    <location>
        <begin position="86"/>
        <end position="130"/>
    </location>
</feature>
<evidence type="ECO:0000256" key="7">
    <source>
        <dbReference type="ARBA" id="ARBA00023196"/>
    </source>
</evidence>
<dbReference type="GO" id="GO:0046933">
    <property type="term" value="F:proton-transporting ATP synthase activity, rotational mechanism"/>
    <property type="evidence" value="ECO:0007669"/>
    <property type="project" value="InterPro"/>
</dbReference>
<dbReference type="FunFam" id="2.60.15.10:FF:000001">
    <property type="entry name" value="ATP synthase epsilon chain"/>
    <property type="match status" value="1"/>
</dbReference>
<proteinExistence type="inferred from homology"/>
<dbReference type="SUPFAM" id="SSF51344">
    <property type="entry name" value="Epsilon subunit of F1F0-ATP synthase N-terminal domain"/>
    <property type="match status" value="1"/>
</dbReference>
<dbReference type="HAMAP" id="MF_00530">
    <property type="entry name" value="ATP_synth_epsil_bac"/>
    <property type="match status" value="1"/>
</dbReference>
<dbReference type="EMBL" id="UINC01106001">
    <property type="protein sequence ID" value="SVC70343.1"/>
    <property type="molecule type" value="Genomic_DNA"/>
</dbReference>
<keyword evidence="6" id="KW-0472">Membrane</keyword>
<dbReference type="NCBIfam" id="NF009980">
    <property type="entry name" value="PRK13446.1"/>
    <property type="match status" value="1"/>
</dbReference>
<dbReference type="InterPro" id="IPR036771">
    <property type="entry name" value="ATPsynth_dsu/esu_N"/>
</dbReference>
<evidence type="ECO:0000256" key="2">
    <source>
        <dbReference type="ARBA" id="ARBA00005712"/>
    </source>
</evidence>
<gene>
    <name evidence="13" type="ORF">METZ01_LOCUS323197</name>
</gene>
<keyword evidence="4" id="KW-1003">Cell membrane</keyword>
<keyword evidence="8" id="KW-0066">ATP synthesis</keyword>
<evidence type="ECO:0000256" key="6">
    <source>
        <dbReference type="ARBA" id="ARBA00023136"/>
    </source>
</evidence>
<dbReference type="InterPro" id="IPR036794">
    <property type="entry name" value="ATP_F1_dsu/esu_C_sf"/>
</dbReference>
<dbReference type="Pfam" id="PF02823">
    <property type="entry name" value="ATP-synt_DE_N"/>
    <property type="match status" value="1"/>
</dbReference>
<dbReference type="InterPro" id="IPR020547">
    <property type="entry name" value="ATP_synth_F1_esu_C"/>
</dbReference>
<dbReference type="GO" id="GO:0045259">
    <property type="term" value="C:proton-transporting ATP synthase complex"/>
    <property type="evidence" value="ECO:0007669"/>
    <property type="project" value="UniProtKB-KW"/>
</dbReference>
<feature type="region of interest" description="Disordered" evidence="10">
    <location>
        <begin position="130"/>
        <end position="150"/>
    </location>
</feature>
<dbReference type="NCBIfam" id="TIGR01216">
    <property type="entry name" value="ATP_synt_epsi"/>
    <property type="match status" value="1"/>
</dbReference>
<dbReference type="NCBIfam" id="NF009977">
    <property type="entry name" value="PRK13442.1"/>
    <property type="match status" value="1"/>
</dbReference>
<evidence type="ECO:0008006" key="14">
    <source>
        <dbReference type="Google" id="ProtNLM"/>
    </source>
</evidence>
<dbReference type="AlphaFoldDB" id="A0A382PAE1"/>
<evidence type="ECO:0000256" key="10">
    <source>
        <dbReference type="SAM" id="MobiDB-lite"/>
    </source>
</evidence>